<sequence>MIRQTYEGRDSALMGNPGAIAGFIVGFTLLILTVAGATYTLIYKRRRTVCTSRNLSSQDIPRKLNLGKDLLLDEPHSFTRSQSVSSVIGETSSRHLASPEKPLNDRNSHSQAVSAVSGLGKIQFAVAYDSVMQELQISVLRCVELPQLDSSLGTVDSYVKMELLPEKIHRVKTRVVRSNRNPFFGEAFTMNRVSLDQLSAASLHFIVVGFDRHSRDSVIGEVVCPLNDLKLSLCKEVTLTKEIMRRKFNPAGGNRGSLLISLCYLPAACRLTAVVLKAEGLPTVDLADSPGNPYVKLYFVENDRRIAKKKTHVKKRTSNPVFNEAFALEIPLHVKLENIKLDFRMVNWERDSPSKVVGHVIIGYGGNKQAREHWKTAIENPRKQVAEWHNILA</sequence>
<evidence type="ECO:0000256" key="1">
    <source>
        <dbReference type="SAM" id="MobiDB-lite"/>
    </source>
</evidence>
<feature type="domain" description="C2" evidence="3">
    <location>
        <begin position="118"/>
        <end position="241"/>
    </location>
</feature>
<protein>
    <submittedName>
        <fullName evidence="4">Synaptotagmin-11</fullName>
    </submittedName>
</protein>
<dbReference type="GO" id="GO:0005886">
    <property type="term" value="C:plasma membrane"/>
    <property type="evidence" value="ECO:0007669"/>
    <property type="project" value="TreeGrafter"/>
</dbReference>
<dbReference type="GO" id="GO:0005544">
    <property type="term" value="F:calcium-dependent phospholipid binding"/>
    <property type="evidence" value="ECO:0007669"/>
    <property type="project" value="TreeGrafter"/>
</dbReference>
<reference evidence="4" key="1">
    <citation type="submission" date="2019-11" db="UniProtKB">
        <authorList>
            <consortium name="WormBaseParasite"/>
        </authorList>
    </citation>
    <scope>IDENTIFICATION</scope>
</reference>
<dbReference type="GO" id="GO:0006906">
    <property type="term" value="P:vesicle fusion"/>
    <property type="evidence" value="ECO:0007669"/>
    <property type="project" value="TreeGrafter"/>
</dbReference>
<dbReference type="GO" id="GO:0030276">
    <property type="term" value="F:clathrin binding"/>
    <property type="evidence" value="ECO:0007669"/>
    <property type="project" value="TreeGrafter"/>
</dbReference>
<dbReference type="InterPro" id="IPR000008">
    <property type="entry name" value="C2_dom"/>
</dbReference>
<dbReference type="InterPro" id="IPR035892">
    <property type="entry name" value="C2_domain_sf"/>
</dbReference>
<feature type="domain" description="C2" evidence="3">
    <location>
        <begin position="254"/>
        <end position="389"/>
    </location>
</feature>
<dbReference type="GO" id="GO:0005509">
    <property type="term" value="F:calcium ion binding"/>
    <property type="evidence" value="ECO:0007669"/>
    <property type="project" value="TreeGrafter"/>
</dbReference>
<keyword evidence="2" id="KW-0472">Membrane</keyword>
<keyword evidence="2" id="KW-1133">Transmembrane helix</keyword>
<feature type="transmembrane region" description="Helical" evidence="2">
    <location>
        <begin position="20"/>
        <end position="43"/>
    </location>
</feature>
<dbReference type="PANTHER" id="PTHR10024">
    <property type="entry name" value="SYNAPTOTAGMIN"/>
    <property type="match status" value="1"/>
</dbReference>
<dbReference type="GO" id="GO:0048791">
    <property type="term" value="P:calcium ion-regulated exocytosis of neurotransmitter"/>
    <property type="evidence" value="ECO:0007669"/>
    <property type="project" value="TreeGrafter"/>
</dbReference>
<feature type="region of interest" description="Disordered" evidence="1">
    <location>
        <begin position="82"/>
        <end position="108"/>
    </location>
</feature>
<proteinExistence type="predicted"/>
<dbReference type="GO" id="GO:0001786">
    <property type="term" value="F:phosphatidylserine binding"/>
    <property type="evidence" value="ECO:0007669"/>
    <property type="project" value="TreeGrafter"/>
</dbReference>
<dbReference type="GO" id="GO:0098793">
    <property type="term" value="C:presynapse"/>
    <property type="evidence" value="ECO:0007669"/>
    <property type="project" value="GOC"/>
</dbReference>
<dbReference type="SMART" id="SM00239">
    <property type="entry name" value="C2"/>
    <property type="match status" value="2"/>
</dbReference>
<dbReference type="Pfam" id="PF00168">
    <property type="entry name" value="C2"/>
    <property type="match status" value="2"/>
</dbReference>
<evidence type="ECO:0000256" key="2">
    <source>
        <dbReference type="SAM" id="Phobius"/>
    </source>
</evidence>
<dbReference type="GO" id="GO:0000149">
    <property type="term" value="F:SNARE binding"/>
    <property type="evidence" value="ECO:0007669"/>
    <property type="project" value="TreeGrafter"/>
</dbReference>
<feature type="compositionally biased region" description="Polar residues" evidence="1">
    <location>
        <begin position="82"/>
        <end position="95"/>
    </location>
</feature>
<dbReference type="PANTHER" id="PTHR10024:SF369">
    <property type="entry name" value="FI18813P1"/>
    <property type="match status" value="1"/>
</dbReference>
<dbReference type="Gene3D" id="2.60.40.150">
    <property type="entry name" value="C2 domain"/>
    <property type="match status" value="2"/>
</dbReference>
<dbReference type="GO" id="GO:0070382">
    <property type="term" value="C:exocytic vesicle"/>
    <property type="evidence" value="ECO:0007669"/>
    <property type="project" value="TreeGrafter"/>
</dbReference>
<organism evidence="4">
    <name type="scientific">Mesocestoides corti</name>
    <name type="common">Flatworm</name>
    <dbReference type="NCBI Taxonomy" id="53468"/>
    <lineage>
        <taxon>Eukaryota</taxon>
        <taxon>Metazoa</taxon>
        <taxon>Spiralia</taxon>
        <taxon>Lophotrochozoa</taxon>
        <taxon>Platyhelminthes</taxon>
        <taxon>Cestoda</taxon>
        <taxon>Eucestoda</taxon>
        <taxon>Cyclophyllidea</taxon>
        <taxon>Mesocestoididae</taxon>
        <taxon>Mesocestoides</taxon>
    </lineage>
</organism>
<dbReference type="WBParaSite" id="MCU_003961-RA">
    <property type="protein sequence ID" value="MCU_003961-RA"/>
    <property type="gene ID" value="MCU_003961"/>
</dbReference>
<keyword evidence="2" id="KW-0812">Transmembrane</keyword>
<dbReference type="AlphaFoldDB" id="A0A5K3F0J1"/>
<name>A0A5K3F0J1_MESCO</name>
<accession>A0A5K3F0J1</accession>
<evidence type="ECO:0000259" key="3">
    <source>
        <dbReference type="PROSITE" id="PS50004"/>
    </source>
</evidence>
<dbReference type="PROSITE" id="PS50004">
    <property type="entry name" value="C2"/>
    <property type="match status" value="2"/>
</dbReference>
<evidence type="ECO:0000313" key="4">
    <source>
        <dbReference type="WBParaSite" id="MCU_003961-RA"/>
    </source>
</evidence>
<dbReference type="GO" id="GO:0030424">
    <property type="term" value="C:axon"/>
    <property type="evidence" value="ECO:0007669"/>
    <property type="project" value="TreeGrafter"/>
</dbReference>
<dbReference type="SUPFAM" id="SSF49562">
    <property type="entry name" value="C2 domain (Calcium/lipid-binding domain, CaLB)"/>
    <property type="match status" value="2"/>
</dbReference>